<sequence length="319" mass="36919">MFKKLFGSITGNEEKEVQNTQNQEFENTQNESYEEDYEDEDYEEYDPETLHGTHYDVEDFDEEVERLSQAWIEQEGITSQSEINNVYHNYRRDVYMAWNECDSDQYIRFDNRNSLAHHGVAQMGNNMQEDENNPLLAPVHGISLRDYSAICAKIGSGVAEEDIYKAFGIDATIWGELNTIWPARMAEDTTFSVSVLFGQYYAEADQHPKLQGVKTNLSEEGEANLERLKNDIYFYYELTGARQAAYEYGMDGAQWILDNYGIGLGDFQGVAMKYMEQQNQNFNSNDIHHYLDYQNQKQEEYAKIFAAEQGGNVADDVEF</sequence>
<reference evidence="2 3" key="1">
    <citation type="submission" date="2017-09" db="EMBL/GenBank/DDBJ databases">
        <title>Whole genomes of Flavobacteriaceae.</title>
        <authorList>
            <person name="Stine C."/>
            <person name="Li C."/>
            <person name="Tadesse D."/>
        </authorList>
    </citation>
    <scope>NUCLEOTIDE SEQUENCE [LARGE SCALE GENOMIC DNA]</scope>
    <source>
        <strain evidence="2 3">ATCC 35036</strain>
    </source>
</reference>
<dbReference type="Proteomes" id="UP000220828">
    <property type="component" value="Unassembled WGS sequence"/>
</dbReference>
<comment type="caution">
    <text evidence="2">The sequence shown here is derived from an EMBL/GenBank/DDBJ whole genome shotgun (WGS) entry which is preliminary data.</text>
</comment>
<organism evidence="2 3">
    <name type="scientific">Flavobacterium branchiophilum</name>
    <dbReference type="NCBI Taxonomy" id="55197"/>
    <lineage>
        <taxon>Bacteria</taxon>
        <taxon>Pseudomonadati</taxon>
        <taxon>Bacteroidota</taxon>
        <taxon>Flavobacteriia</taxon>
        <taxon>Flavobacteriales</taxon>
        <taxon>Flavobacteriaceae</taxon>
        <taxon>Flavobacterium</taxon>
    </lineage>
</organism>
<dbReference type="EMBL" id="PCMW01000032">
    <property type="protein sequence ID" value="PDS25125.1"/>
    <property type="molecule type" value="Genomic_DNA"/>
</dbReference>
<protein>
    <submittedName>
        <fullName evidence="2">Uncharacterized protein</fullName>
    </submittedName>
</protein>
<dbReference type="RefSeq" id="WP_097553809.1">
    <property type="nucleotide sequence ID" value="NZ_PCMW01000032.1"/>
</dbReference>
<feature type="compositionally biased region" description="Low complexity" evidence="1">
    <location>
        <begin position="18"/>
        <end position="31"/>
    </location>
</feature>
<feature type="region of interest" description="Disordered" evidence="1">
    <location>
        <begin position="1"/>
        <end position="42"/>
    </location>
</feature>
<accession>A0A2H3KE88</accession>
<dbReference type="AlphaFoldDB" id="A0A2H3KE88"/>
<name>A0A2H3KE88_9FLAO</name>
<dbReference type="Pfam" id="PF20325">
    <property type="entry name" value="DUF6620"/>
    <property type="match status" value="1"/>
</dbReference>
<feature type="compositionally biased region" description="Acidic residues" evidence="1">
    <location>
        <begin position="32"/>
        <end position="42"/>
    </location>
</feature>
<gene>
    <name evidence="2" type="ORF">B0A77_05455</name>
</gene>
<evidence type="ECO:0000256" key="1">
    <source>
        <dbReference type="SAM" id="MobiDB-lite"/>
    </source>
</evidence>
<dbReference type="OrthoDB" id="8662267at2"/>
<evidence type="ECO:0000313" key="2">
    <source>
        <dbReference type="EMBL" id="PDS25125.1"/>
    </source>
</evidence>
<dbReference type="InterPro" id="IPR046728">
    <property type="entry name" value="DUF6620"/>
</dbReference>
<evidence type="ECO:0000313" key="3">
    <source>
        <dbReference type="Proteomes" id="UP000220828"/>
    </source>
</evidence>
<proteinExistence type="predicted"/>